<name>A0A401V3N1_9CELL</name>
<dbReference type="AlphaFoldDB" id="A0A401V3N1"/>
<sequence>MQRRHGRVEGQRTDEGVLTGTGADDEDLHGRRAYRAARPCRPPVRRPVADPRAAGTGRPSRPPAPRDPRGLDTDMGAVRTLGTAPVSV</sequence>
<dbReference type="EMBL" id="BHYL01000298">
    <property type="protein sequence ID" value="GCD21512.1"/>
    <property type="molecule type" value="Genomic_DNA"/>
</dbReference>
<evidence type="ECO:0000256" key="1">
    <source>
        <dbReference type="SAM" id="MobiDB-lite"/>
    </source>
</evidence>
<proteinExistence type="predicted"/>
<keyword evidence="3" id="KW-1185">Reference proteome</keyword>
<gene>
    <name evidence="2" type="ORF">CTKZ_30740</name>
</gene>
<reference evidence="2 3" key="1">
    <citation type="submission" date="2018-11" db="EMBL/GenBank/DDBJ databases">
        <title>Draft genome sequence of Cellulomonas takizawaensis strain TKZ-21.</title>
        <authorList>
            <person name="Yamamura H."/>
            <person name="Hayashi T."/>
            <person name="Hamada M."/>
            <person name="Serisawa Y."/>
            <person name="Matsuyama K."/>
            <person name="Nakagawa Y."/>
            <person name="Otoguro M."/>
            <person name="Yanagida F."/>
            <person name="Hayakawa M."/>
        </authorList>
    </citation>
    <scope>NUCLEOTIDE SEQUENCE [LARGE SCALE GENOMIC DNA]</scope>
    <source>
        <strain evidence="2 3">TKZ-21</strain>
    </source>
</reference>
<organism evidence="2 3">
    <name type="scientific">Cellulomonas algicola</name>
    <dbReference type="NCBI Taxonomy" id="2071633"/>
    <lineage>
        <taxon>Bacteria</taxon>
        <taxon>Bacillati</taxon>
        <taxon>Actinomycetota</taxon>
        <taxon>Actinomycetes</taxon>
        <taxon>Micrococcales</taxon>
        <taxon>Cellulomonadaceae</taxon>
        <taxon>Cellulomonas</taxon>
    </lineage>
</organism>
<dbReference type="Proteomes" id="UP000288246">
    <property type="component" value="Unassembled WGS sequence"/>
</dbReference>
<comment type="caution">
    <text evidence="2">The sequence shown here is derived from an EMBL/GenBank/DDBJ whole genome shotgun (WGS) entry which is preliminary data.</text>
</comment>
<accession>A0A401V3N1</accession>
<evidence type="ECO:0000313" key="2">
    <source>
        <dbReference type="EMBL" id="GCD21512.1"/>
    </source>
</evidence>
<protein>
    <submittedName>
        <fullName evidence="2">Uncharacterized protein</fullName>
    </submittedName>
</protein>
<evidence type="ECO:0000313" key="3">
    <source>
        <dbReference type="Proteomes" id="UP000288246"/>
    </source>
</evidence>
<feature type="region of interest" description="Disordered" evidence="1">
    <location>
        <begin position="1"/>
        <end position="88"/>
    </location>
</feature>